<reference evidence="1 2" key="1">
    <citation type="submission" date="2020-08" db="EMBL/GenBank/DDBJ databases">
        <title>Genomic Encyclopedia of Type Strains, Phase IV (KMG-IV): sequencing the most valuable type-strain genomes for metagenomic binning, comparative biology and taxonomic classification.</title>
        <authorList>
            <person name="Goeker M."/>
        </authorList>
    </citation>
    <scope>NUCLEOTIDE SEQUENCE [LARGE SCALE GENOMIC DNA]</scope>
    <source>
        <strain evidence="1 2">DSM 102238</strain>
    </source>
</reference>
<accession>A0A7W6EBS8</accession>
<gene>
    <name evidence="1" type="ORF">GGR04_002233</name>
</gene>
<comment type="caution">
    <text evidence="1">The sequence shown here is derived from an EMBL/GenBank/DDBJ whole genome shotgun (WGS) entry which is preliminary data.</text>
</comment>
<dbReference type="RefSeq" id="WP_183199933.1">
    <property type="nucleotide sequence ID" value="NZ_JACIEK010000005.1"/>
</dbReference>
<evidence type="ECO:0000313" key="1">
    <source>
        <dbReference type="EMBL" id="MBB3998392.1"/>
    </source>
</evidence>
<protein>
    <submittedName>
        <fullName evidence="1">Uncharacterized protein</fullName>
    </submittedName>
</protein>
<dbReference type="EMBL" id="JACIEK010000005">
    <property type="protein sequence ID" value="MBB3998392.1"/>
    <property type="molecule type" value="Genomic_DNA"/>
</dbReference>
<name>A0A7W6EBS8_9HYPH</name>
<evidence type="ECO:0000313" key="2">
    <source>
        <dbReference type="Proteomes" id="UP000542776"/>
    </source>
</evidence>
<organism evidence="1 2">
    <name type="scientific">Aureimonas pseudogalii</name>
    <dbReference type="NCBI Taxonomy" id="1744844"/>
    <lineage>
        <taxon>Bacteria</taxon>
        <taxon>Pseudomonadati</taxon>
        <taxon>Pseudomonadota</taxon>
        <taxon>Alphaproteobacteria</taxon>
        <taxon>Hyphomicrobiales</taxon>
        <taxon>Aurantimonadaceae</taxon>
        <taxon>Aureimonas</taxon>
    </lineage>
</organism>
<proteinExistence type="predicted"/>
<sequence>MTVLYHYSDTARLPWIIQSGELRPGRNAIGGFPEPDFLWATSDPQGDRTASAHRGDYWRRGALWHVRFVLDAVDFARWADTRDSLPGWTADHVERLEAAKSASPAAWWYREASLPLSACRAVEVRSYAVNRWREALLGQPIGVDGGAGLSITIGTRAFASSREAGAGPGGGDIYAIL</sequence>
<keyword evidence="2" id="KW-1185">Reference proteome</keyword>
<dbReference type="Proteomes" id="UP000542776">
    <property type="component" value="Unassembled WGS sequence"/>
</dbReference>
<dbReference type="AlphaFoldDB" id="A0A7W6EBS8"/>